<protein>
    <submittedName>
        <fullName evidence="1">Uncharacterized protein</fullName>
    </submittedName>
</protein>
<name>A0A9P8CFH1_9HELO</name>
<organism evidence="1 2">
    <name type="scientific">Calycina marina</name>
    <dbReference type="NCBI Taxonomy" id="1763456"/>
    <lineage>
        <taxon>Eukaryota</taxon>
        <taxon>Fungi</taxon>
        <taxon>Dikarya</taxon>
        <taxon>Ascomycota</taxon>
        <taxon>Pezizomycotina</taxon>
        <taxon>Leotiomycetes</taxon>
        <taxon>Helotiales</taxon>
        <taxon>Pezizellaceae</taxon>
        <taxon>Calycina</taxon>
    </lineage>
</organism>
<dbReference type="Proteomes" id="UP000887226">
    <property type="component" value="Unassembled WGS sequence"/>
</dbReference>
<evidence type="ECO:0000313" key="1">
    <source>
        <dbReference type="EMBL" id="KAG9244725.1"/>
    </source>
</evidence>
<gene>
    <name evidence="1" type="ORF">BJ878DRAFT_56087</name>
</gene>
<dbReference type="EMBL" id="MU253888">
    <property type="protein sequence ID" value="KAG9244725.1"/>
    <property type="molecule type" value="Genomic_DNA"/>
</dbReference>
<dbReference type="AlphaFoldDB" id="A0A9P8CFH1"/>
<evidence type="ECO:0000313" key="2">
    <source>
        <dbReference type="Proteomes" id="UP000887226"/>
    </source>
</evidence>
<proteinExistence type="predicted"/>
<keyword evidence="2" id="KW-1185">Reference proteome</keyword>
<comment type="caution">
    <text evidence="1">The sequence shown here is derived from an EMBL/GenBank/DDBJ whole genome shotgun (WGS) entry which is preliminary data.</text>
</comment>
<sequence length="213" mass="23346">MIQWIFEIAPDTCIATKLLESSVCHWTPMYGPRSGISGDLLNRLKESSVSRPLQSTFIHSVISPKIQLANRPSSPTPPNLLPPKTILSSILGLCPHELNPIVSLKASFRMAPTAISFLPLARSAACVSRLDIELHPRQQCFSSGLAYALLLSHCCSRFVSSDLVVPLYTRSYGVLDGSLAGLPIGSDRHIPRFLLEVWDCVVYFSIACTHQSS</sequence>
<accession>A0A9P8CFH1</accession>
<reference evidence="1" key="1">
    <citation type="journal article" date="2021" name="IMA Fungus">
        <title>Genomic characterization of three marine fungi, including Emericellopsis atlantica sp. nov. with signatures of a generalist lifestyle and marine biomass degradation.</title>
        <authorList>
            <person name="Hagestad O.C."/>
            <person name="Hou L."/>
            <person name="Andersen J.H."/>
            <person name="Hansen E.H."/>
            <person name="Altermark B."/>
            <person name="Li C."/>
            <person name="Kuhnert E."/>
            <person name="Cox R.J."/>
            <person name="Crous P.W."/>
            <person name="Spatafora J.W."/>
            <person name="Lail K."/>
            <person name="Amirebrahimi M."/>
            <person name="Lipzen A."/>
            <person name="Pangilinan J."/>
            <person name="Andreopoulos W."/>
            <person name="Hayes R.D."/>
            <person name="Ng V."/>
            <person name="Grigoriev I.V."/>
            <person name="Jackson S.A."/>
            <person name="Sutton T.D.S."/>
            <person name="Dobson A.D.W."/>
            <person name="Rama T."/>
        </authorList>
    </citation>
    <scope>NUCLEOTIDE SEQUENCE</scope>
    <source>
        <strain evidence="1">TRa3180A</strain>
    </source>
</reference>